<protein>
    <submittedName>
        <fullName evidence="3">DUF3071 domain-containing protein</fullName>
    </submittedName>
</protein>
<organism evidence="3 4">
    <name type="scientific">Gordonia pseudamarae</name>
    <dbReference type="NCBI Taxonomy" id="2831662"/>
    <lineage>
        <taxon>Bacteria</taxon>
        <taxon>Bacillati</taxon>
        <taxon>Actinomycetota</taxon>
        <taxon>Actinomycetes</taxon>
        <taxon>Mycobacteriales</taxon>
        <taxon>Gordoniaceae</taxon>
        <taxon>Gordonia</taxon>
    </lineage>
</organism>
<feature type="compositionally biased region" description="Basic and acidic residues" evidence="1">
    <location>
        <begin position="330"/>
        <end position="347"/>
    </location>
</feature>
<evidence type="ECO:0000313" key="3">
    <source>
        <dbReference type="EMBL" id="QHN34386.1"/>
    </source>
</evidence>
<feature type="region of interest" description="Disordered" evidence="1">
    <location>
        <begin position="221"/>
        <end position="374"/>
    </location>
</feature>
<dbReference type="InterPro" id="IPR021421">
    <property type="entry name" value="DUF3071"/>
</dbReference>
<feature type="compositionally biased region" description="Basic and acidic residues" evidence="1">
    <location>
        <begin position="280"/>
        <end position="292"/>
    </location>
</feature>
<proteinExistence type="predicted"/>
<evidence type="ECO:0000256" key="1">
    <source>
        <dbReference type="SAM" id="MobiDB-lite"/>
    </source>
</evidence>
<dbReference type="InterPro" id="IPR047682">
    <property type="entry name" value="SepH-like"/>
</dbReference>
<dbReference type="RefSeq" id="WP_213247440.1">
    <property type="nucleotide sequence ID" value="NZ_CP045806.1"/>
</dbReference>
<keyword evidence="4" id="KW-1185">Reference proteome</keyword>
<sequence length="374" mass="40663">MRELRVVGVDTDGKRVICQDPETAERFVIAADERLRAAARGDISRLGQIQIEMESSLRPREIQARIRGGASVAEVAAIAGVTMERIERFAHPVLLERQRATELAALSHPLREDGPSAYTLAETVTEAFGAFGDNHAEVDWDAWKGDDGDWVIQLMWVVGHSDCYAHWRYRPGSHGGLTDPLDELAYEITHPELIEPRRRLAPVAFEQPAAPELVSATVADHAQPVRPTPESATGFPVARPDANEYGAGEYEADTYDAGETGAPAVTVRYGPSGTEPSDSGYRDESDTDDRRAAAPTPITRGRTLGRSDDAPVADRSPDGQTPTAPGIPRTGDHEEASHDEHGDDAQVKPRRKTRTPPVPAWEDVLLGVRGNGHS</sequence>
<dbReference type="NCBIfam" id="NF040712">
    <property type="entry name" value="SepH"/>
    <property type="match status" value="1"/>
</dbReference>
<reference evidence="3" key="1">
    <citation type="journal article" date="2021" name="Nat. Microbiol.">
        <title>Cocultivation of an ultrasmall environmental parasitic bacterium with lytic ability against bacteria associated with wastewater foams.</title>
        <authorList>
            <person name="Batinovic S."/>
            <person name="Rose J.J.A."/>
            <person name="Ratcliffe J."/>
            <person name="Seviour R.J."/>
            <person name="Petrovski S."/>
        </authorList>
    </citation>
    <scope>NUCLEOTIDE SEQUENCE</scope>
    <source>
        <strain evidence="3">CON9</strain>
    </source>
</reference>
<dbReference type="EMBL" id="CP045809">
    <property type="protein sequence ID" value="QHN34386.1"/>
    <property type="molecule type" value="Genomic_DNA"/>
</dbReference>
<gene>
    <name evidence="3" type="ORF">GII31_05235</name>
</gene>
<dbReference type="Pfam" id="PF11268">
    <property type="entry name" value="DUF3071"/>
    <property type="match status" value="1"/>
</dbReference>
<dbReference type="Proteomes" id="UP001059836">
    <property type="component" value="Chromosome"/>
</dbReference>
<name>A0ABX6IG94_9ACTN</name>
<evidence type="ECO:0000313" key="4">
    <source>
        <dbReference type="Proteomes" id="UP001059836"/>
    </source>
</evidence>
<feature type="domain" description="DUF3071" evidence="2">
    <location>
        <begin position="1"/>
        <end position="169"/>
    </location>
</feature>
<accession>A0ABX6IG94</accession>
<evidence type="ECO:0000259" key="2">
    <source>
        <dbReference type="Pfam" id="PF11268"/>
    </source>
</evidence>